<reference evidence="1 2" key="1">
    <citation type="submission" date="2021-06" db="EMBL/GenBank/DDBJ databases">
        <title>Caerostris extrusa draft genome.</title>
        <authorList>
            <person name="Kono N."/>
            <person name="Arakawa K."/>
        </authorList>
    </citation>
    <scope>NUCLEOTIDE SEQUENCE [LARGE SCALE GENOMIC DNA]</scope>
</reference>
<gene>
    <name evidence="1" type="ORF">CEXT_579531</name>
</gene>
<protein>
    <submittedName>
        <fullName evidence="1">Uncharacterized protein</fullName>
    </submittedName>
</protein>
<keyword evidence="2" id="KW-1185">Reference proteome</keyword>
<evidence type="ECO:0000313" key="2">
    <source>
        <dbReference type="Proteomes" id="UP001054945"/>
    </source>
</evidence>
<comment type="caution">
    <text evidence="1">The sequence shown here is derived from an EMBL/GenBank/DDBJ whole genome shotgun (WGS) entry which is preliminary data.</text>
</comment>
<dbReference type="EMBL" id="BPLR01013788">
    <property type="protein sequence ID" value="GIY63808.1"/>
    <property type="molecule type" value="Genomic_DNA"/>
</dbReference>
<evidence type="ECO:0000313" key="1">
    <source>
        <dbReference type="EMBL" id="GIY63808.1"/>
    </source>
</evidence>
<dbReference type="AlphaFoldDB" id="A0AAV4V191"/>
<organism evidence="1 2">
    <name type="scientific">Caerostris extrusa</name>
    <name type="common">Bark spider</name>
    <name type="synonym">Caerostris bankana</name>
    <dbReference type="NCBI Taxonomy" id="172846"/>
    <lineage>
        <taxon>Eukaryota</taxon>
        <taxon>Metazoa</taxon>
        <taxon>Ecdysozoa</taxon>
        <taxon>Arthropoda</taxon>
        <taxon>Chelicerata</taxon>
        <taxon>Arachnida</taxon>
        <taxon>Araneae</taxon>
        <taxon>Araneomorphae</taxon>
        <taxon>Entelegynae</taxon>
        <taxon>Araneoidea</taxon>
        <taxon>Araneidae</taxon>
        <taxon>Caerostris</taxon>
    </lineage>
</organism>
<dbReference type="Proteomes" id="UP001054945">
    <property type="component" value="Unassembled WGS sequence"/>
</dbReference>
<proteinExistence type="predicted"/>
<sequence>MDETFRWRHFTEPLSHLNVRLECETLLNYYRTVTRLGNYPFQTSLKAAQLSRNLSDSEIYDNRLQPPTHCSKWDDDIYFPYRYDQDCWDIQIAGILSSKCFHPQNTVAEPRDAKQNGLWEKIQCFPTLNTP</sequence>
<name>A0AAV4V191_CAEEX</name>
<accession>A0AAV4V191</accession>